<gene>
    <name evidence="1" type="ordered locus">mru_0028</name>
</gene>
<protein>
    <recommendedName>
        <fullName evidence="3">CopG family transcriptional regulator</fullName>
    </recommendedName>
</protein>
<dbReference type="AlphaFoldDB" id="D3E4I4"/>
<dbReference type="eggNOG" id="arCOG07514">
    <property type="taxonomic scope" value="Archaea"/>
</dbReference>
<name>D3E4I4_METRM</name>
<reference evidence="1 2" key="1">
    <citation type="journal article" date="2010" name="PLoS ONE">
        <title>The genome sequence of the rumen methanogen Methanobrevibacter ruminantium reveals new possibilities for controlling ruminant methane emissions.</title>
        <authorList>
            <person name="Leahy S.C."/>
            <person name="Kelly W.J."/>
            <person name="Altermann E."/>
            <person name="Ronimus R.S."/>
            <person name="Yeoman C.J."/>
            <person name="Pacheco D.M."/>
            <person name="Li D."/>
            <person name="Kong Z."/>
            <person name="McTavish S."/>
            <person name="Sang C."/>
            <person name="Lambie S.C."/>
            <person name="Janssen P.H."/>
            <person name="Dey D."/>
            <person name="Attwood G.T."/>
        </authorList>
    </citation>
    <scope>NUCLEOTIDE SEQUENCE [LARGE SCALE GENOMIC DNA]</scope>
    <source>
        <strain evidence="2">ATCC 35063 / DSM 1093 / JCM 13430 / OCM 146 / M1</strain>
    </source>
</reference>
<proteinExistence type="predicted"/>
<keyword evidence="2" id="KW-1185">Reference proteome</keyword>
<dbReference type="Proteomes" id="UP000008680">
    <property type="component" value="Chromosome"/>
</dbReference>
<evidence type="ECO:0008006" key="3">
    <source>
        <dbReference type="Google" id="ProtNLM"/>
    </source>
</evidence>
<dbReference type="KEGG" id="mru:mru_0028"/>
<dbReference type="STRING" id="634498.mru_0028"/>
<dbReference type="PATRIC" id="fig|634498.28.peg.29"/>
<accession>D3E4I4</accession>
<evidence type="ECO:0000313" key="1">
    <source>
        <dbReference type="EMBL" id="ADC45880.1"/>
    </source>
</evidence>
<evidence type="ECO:0000313" key="2">
    <source>
        <dbReference type="Proteomes" id="UP000008680"/>
    </source>
</evidence>
<dbReference type="HOGENOM" id="CLU_202286_0_0_2"/>
<organism evidence="1 2">
    <name type="scientific">Methanobrevibacter ruminantium (strain ATCC 35063 / DSM 1093 / JCM 13430 / OCM 146 / M1)</name>
    <name type="common">Methanobacterium ruminantium</name>
    <dbReference type="NCBI Taxonomy" id="634498"/>
    <lineage>
        <taxon>Archaea</taxon>
        <taxon>Methanobacteriati</taxon>
        <taxon>Methanobacteriota</taxon>
        <taxon>Methanomada group</taxon>
        <taxon>Methanobacteria</taxon>
        <taxon>Methanobacteriales</taxon>
        <taxon>Methanobacteriaceae</taxon>
        <taxon>Methanobrevibacter</taxon>
    </lineage>
</organism>
<dbReference type="EMBL" id="CP001719">
    <property type="protein sequence ID" value="ADC45880.1"/>
    <property type="molecule type" value="Genomic_DNA"/>
</dbReference>
<sequence>MKRIQVNFTKEQYELLQKLKGELGNSDSEVIKNITMAWLSEKSLISTTLKEKIFNNY</sequence>